<evidence type="ECO:0000259" key="9">
    <source>
        <dbReference type="Pfam" id="PF01979"/>
    </source>
</evidence>
<feature type="binding site" evidence="7">
    <location>
        <position position="238"/>
    </location>
    <ligand>
        <name>substrate</name>
    </ligand>
</feature>
<keyword evidence="11" id="KW-1185">Reference proteome</keyword>
<feature type="binding site" evidence="7">
    <location>
        <position position="214"/>
    </location>
    <ligand>
        <name>substrate</name>
    </ligand>
</feature>
<feature type="binding site" evidence="8">
    <location>
        <position position="203"/>
    </location>
    <ligand>
        <name>Zn(2+)</name>
        <dbReference type="ChEBI" id="CHEBI:29105"/>
    </ligand>
</feature>
<dbReference type="GO" id="GO:0006046">
    <property type="term" value="P:N-acetylglucosamine catabolic process"/>
    <property type="evidence" value="ECO:0007669"/>
    <property type="project" value="TreeGrafter"/>
</dbReference>
<evidence type="ECO:0000256" key="4">
    <source>
        <dbReference type="ARBA" id="ARBA00023277"/>
    </source>
</evidence>
<organism evidence="10 11">
    <name type="scientific">Actinomycetospora corticicola</name>
    <dbReference type="NCBI Taxonomy" id="663602"/>
    <lineage>
        <taxon>Bacteria</taxon>
        <taxon>Bacillati</taxon>
        <taxon>Actinomycetota</taxon>
        <taxon>Actinomycetes</taxon>
        <taxon>Pseudonocardiales</taxon>
        <taxon>Pseudonocardiaceae</taxon>
        <taxon>Actinomycetospora</taxon>
    </lineage>
</organism>
<dbReference type="InterPro" id="IPR032466">
    <property type="entry name" value="Metal_Hydrolase"/>
</dbReference>
<dbReference type="PIRSF" id="PIRSF038994">
    <property type="entry name" value="NagA"/>
    <property type="match status" value="1"/>
</dbReference>
<accession>A0A7Y9DVK3</accession>
<proteinExistence type="inferred from homology"/>
<evidence type="ECO:0000256" key="3">
    <source>
        <dbReference type="ARBA" id="ARBA00022801"/>
    </source>
</evidence>
<feature type="binding site" evidence="7">
    <location>
        <begin position="206"/>
        <end position="207"/>
    </location>
    <ligand>
        <name>substrate</name>
    </ligand>
</feature>
<feature type="binding site" evidence="7">
    <location>
        <position position="129"/>
    </location>
    <ligand>
        <name>substrate</name>
    </ligand>
</feature>
<dbReference type="Pfam" id="PF01979">
    <property type="entry name" value="Amidohydro_1"/>
    <property type="match status" value="1"/>
</dbReference>
<dbReference type="NCBIfam" id="TIGR00221">
    <property type="entry name" value="nagA"/>
    <property type="match status" value="1"/>
</dbReference>
<evidence type="ECO:0000256" key="1">
    <source>
        <dbReference type="ARBA" id="ARBA00010716"/>
    </source>
</evidence>
<dbReference type="Gene3D" id="3.20.20.140">
    <property type="entry name" value="Metal-dependent hydrolases"/>
    <property type="match status" value="1"/>
</dbReference>
<dbReference type="GO" id="GO:0046872">
    <property type="term" value="F:metal ion binding"/>
    <property type="evidence" value="ECO:0007669"/>
    <property type="project" value="UniProtKB-KW"/>
</dbReference>
<evidence type="ECO:0000256" key="5">
    <source>
        <dbReference type="PIRNR" id="PIRNR038994"/>
    </source>
</evidence>
<gene>
    <name evidence="10" type="ORF">BJ983_002119</name>
</gene>
<keyword evidence="4 5" id="KW-0119">Carbohydrate metabolism</keyword>
<dbReference type="InterPro" id="IPR003764">
    <property type="entry name" value="GlcNAc_6-P_deAcase"/>
</dbReference>
<protein>
    <submittedName>
        <fullName evidence="10">N-acetylglucosamine-6-phosphate deacetylase</fullName>
        <ecNumber evidence="10">3.5.1.25</ecNumber>
    </submittedName>
</protein>
<evidence type="ECO:0000313" key="10">
    <source>
        <dbReference type="EMBL" id="NYD36017.1"/>
    </source>
</evidence>
<sequence>MRLGVSAALVGGVLHRGDVSVVDGRVDAVGLPPARGGAVAVPGLVDVQCNGYAGVDLTAVGDVDEVHAFRAALARDGVTAVAPTVITAAPDTTTHALRVLDAARPAPHGARLLGAHVEGPFLAPARRGTHPPEFLRPPDPASFQAFLTAGAVALTTLAPELDGAGAVLGTALRAGVTVMAGHSDATAADAHAGFDAGIAGATHLFNAMSGFDHRSPGLAAAALAHPGVVVTVIADGHHLDPDVLRVIAAAAPGRWALITDATAAAGLDRADGTFRLGDVELTLADGAVRNPDGTLAGSAATLAGCVRVAVGAGIDLADALVAATATPARLVGAAHRPHPDLGALRPGGVADVTVLDDALAVTRVLLDGVEVAP</sequence>
<dbReference type="AlphaFoldDB" id="A0A7Y9DVK3"/>
<keyword evidence="2 8" id="KW-0479">Metal-binding</keyword>
<dbReference type="EC" id="3.5.1.25" evidence="10"/>
<feature type="active site" description="Proton donor/acceptor" evidence="6">
    <location>
        <position position="260"/>
    </location>
</feature>
<comment type="similarity">
    <text evidence="1 5">Belongs to the metallo-dependent hydrolases superfamily. NagA family.</text>
</comment>
<dbReference type="PANTHER" id="PTHR11113:SF14">
    <property type="entry name" value="N-ACETYLGLUCOSAMINE-6-PHOSPHATE DEACETYLASE"/>
    <property type="match status" value="1"/>
</dbReference>
<name>A0A7Y9DVK3_9PSEU</name>
<evidence type="ECO:0000256" key="6">
    <source>
        <dbReference type="PIRSR" id="PIRSR038994-1"/>
    </source>
</evidence>
<feature type="binding site" evidence="8">
    <location>
        <position position="182"/>
    </location>
    <ligand>
        <name>Zn(2+)</name>
        <dbReference type="ChEBI" id="CHEBI:29105"/>
    </ligand>
</feature>
<dbReference type="Proteomes" id="UP000535890">
    <property type="component" value="Unassembled WGS sequence"/>
</dbReference>
<feature type="binding site" evidence="8">
    <location>
        <position position="118"/>
    </location>
    <ligand>
        <name>Zn(2+)</name>
        <dbReference type="ChEBI" id="CHEBI:29105"/>
    </ligand>
</feature>
<dbReference type="EMBL" id="JACCBN010000001">
    <property type="protein sequence ID" value="NYD36017.1"/>
    <property type="molecule type" value="Genomic_DNA"/>
</dbReference>
<comment type="cofactor">
    <cofactor evidence="8">
        <name>a divalent metal cation</name>
        <dbReference type="ChEBI" id="CHEBI:60240"/>
    </cofactor>
    <text evidence="8">Binds 1 divalent metal cation per subunit.</text>
</comment>
<evidence type="ECO:0000256" key="8">
    <source>
        <dbReference type="PIRSR" id="PIRSR038994-3"/>
    </source>
</evidence>
<dbReference type="PANTHER" id="PTHR11113">
    <property type="entry name" value="N-ACETYLGLUCOSAMINE-6-PHOSPHATE DEACETYLASE"/>
    <property type="match status" value="1"/>
</dbReference>
<comment type="caution">
    <text evidence="10">The sequence shown here is derived from an EMBL/GenBank/DDBJ whole genome shotgun (WGS) entry which is preliminary data.</text>
</comment>
<dbReference type="RefSeq" id="WP_179793757.1">
    <property type="nucleotide sequence ID" value="NZ_BAABHP010000007.1"/>
</dbReference>
<dbReference type="InterPro" id="IPR011059">
    <property type="entry name" value="Metal-dep_hydrolase_composite"/>
</dbReference>
<evidence type="ECO:0000313" key="11">
    <source>
        <dbReference type="Proteomes" id="UP000535890"/>
    </source>
</evidence>
<dbReference type="InterPro" id="IPR006680">
    <property type="entry name" value="Amidohydro-rel"/>
</dbReference>
<feature type="domain" description="Amidohydrolase-related" evidence="9">
    <location>
        <begin position="41"/>
        <end position="369"/>
    </location>
</feature>
<evidence type="ECO:0000256" key="7">
    <source>
        <dbReference type="PIRSR" id="PIRSR038994-2"/>
    </source>
</evidence>
<reference evidence="10 11" key="1">
    <citation type="submission" date="2020-07" db="EMBL/GenBank/DDBJ databases">
        <title>Sequencing the genomes of 1000 actinobacteria strains.</title>
        <authorList>
            <person name="Klenk H.-P."/>
        </authorList>
    </citation>
    <scope>NUCLEOTIDE SEQUENCE [LARGE SCALE GENOMIC DNA]</scope>
    <source>
        <strain evidence="10 11">DSM 45772</strain>
    </source>
</reference>
<dbReference type="Gene3D" id="2.30.40.10">
    <property type="entry name" value="Urease, subunit C, domain 1"/>
    <property type="match status" value="1"/>
</dbReference>
<keyword evidence="3 5" id="KW-0378">Hydrolase</keyword>
<dbReference type="SUPFAM" id="SSF51338">
    <property type="entry name" value="Composite domain of metallo-dependent hydrolases"/>
    <property type="match status" value="1"/>
</dbReference>
<feature type="binding site" evidence="7">
    <location>
        <begin position="295"/>
        <end position="297"/>
    </location>
    <ligand>
        <name>substrate</name>
    </ligand>
</feature>
<dbReference type="SUPFAM" id="SSF51556">
    <property type="entry name" value="Metallo-dependent hydrolases"/>
    <property type="match status" value="1"/>
</dbReference>
<evidence type="ECO:0000256" key="2">
    <source>
        <dbReference type="ARBA" id="ARBA00022723"/>
    </source>
</evidence>
<dbReference type="GO" id="GO:0008448">
    <property type="term" value="F:N-acetylglucosamine-6-phosphate deacetylase activity"/>
    <property type="evidence" value="ECO:0007669"/>
    <property type="project" value="UniProtKB-EC"/>
</dbReference>